<feature type="compositionally biased region" description="Low complexity" evidence="1">
    <location>
        <begin position="65"/>
        <end position="78"/>
    </location>
</feature>
<name>A0ABN9WK34_9DINO</name>
<proteinExistence type="predicted"/>
<reference evidence="2" key="1">
    <citation type="submission" date="2023-10" db="EMBL/GenBank/DDBJ databases">
        <authorList>
            <person name="Chen Y."/>
            <person name="Shah S."/>
            <person name="Dougan E. K."/>
            <person name="Thang M."/>
            <person name="Chan C."/>
        </authorList>
    </citation>
    <scope>NUCLEOTIDE SEQUENCE [LARGE SCALE GENOMIC DNA]</scope>
</reference>
<feature type="compositionally biased region" description="Basic and acidic residues" evidence="1">
    <location>
        <begin position="81"/>
        <end position="97"/>
    </location>
</feature>
<gene>
    <name evidence="2" type="ORF">PCOR1329_LOCUS68134</name>
</gene>
<protein>
    <submittedName>
        <fullName evidence="2">Uncharacterized protein</fullName>
    </submittedName>
</protein>
<evidence type="ECO:0000256" key="1">
    <source>
        <dbReference type="SAM" id="MobiDB-lite"/>
    </source>
</evidence>
<dbReference type="EMBL" id="CAUYUJ010018867">
    <property type="protein sequence ID" value="CAK0886912.1"/>
    <property type="molecule type" value="Genomic_DNA"/>
</dbReference>
<organism evidence="2 3">
    <name type="scientific">Prorocentrum cordatum</name>
    <dbReference type="NCBI Taxonomy" id="2364126"/>
    <lineage>
        <taxon>Eukaryota</taxon>
        <taxon>Sar</taxon>
        <taxon>Alveolata</taxon>
        <taxon>Dinophyceae</taxon>
        <taxon>Prorocentrales</taxon>
        <taxon>Prorocentraceae</taxon>
        <taxon>Prorocentrum</taxon>
    </lineage>
</organism>
<feature type="region of interest" description="Disordered" evidence="1">
    <location>
        <begin position="64"/>
        <end position="169"/>
    </location>
</feature>
<evidence type="ECO:0000313" key="2">
    <source>
        <dbReference type="EMBL" id="CAK0886912.1"/>
    </source>
</evidence>
<accession>A0ABN9WK34</accession>
<dbReference type="Proteomes" id="UP001189429">
    <property type="component" value="Unassembled WGS sequence"/>
</dbReference>
<evidence type="ECO:0000313" key="3">
    <source>
        <dbReference type="Proteomes" id="UP001189429"/>
    </source>
</evidence>
<comment type="caution">
    <text evidence="2">The sequence shown here is derived from an EMBL/GenBank/DDBJ whole genome shotgun (WGS) entry which is preliminary data.</text>
</comment>
<keyword evidence="3" id="KW-1185">Reference proteome</keyword>
<feature type="compositionally biased region" description="Basic and acidic residues" evidence="1">
    <location>
        <begin position="131"/>
        <end position="144"/>
    </location>
</feature>
<sequence>MFCQLLHSSSFLLLRPYWNTRPSPCARQALASMSDEAGVYAVPAVQDPGFVYESNHESQRWDINQAARTTQTTTTAAAPDLDERGAGGERAAGEQRARVGPLQRAEPIRLGGPCADHGVLESQQMATSEAAADRRTDGLHELPHRQRPASWNSAGALAHRGAASRERCK</sequence>